<dbReference type="Gene3D" id="2.40.160.50">
    <property type="entry name" value="membrane protein fhac: a member of the omp85/tpsb transporter family"/>
    <property type="match status" value="1"/>
</dbReference>
<evidence type="ECO:0000256" key="3">
    <source>
        <dbReference type="SAM" id="SignalP"/>
    </source>
</evidence>
<organism evidence="5 6">
    <name type="scientific">Ferrimonas marina</name>
    <dbReference type="NCBI Taxonomy" id="299255"/>
    <lineage>
        <taxon>Bacteria</taxon>
        <taxon>Pseudomonadati</taxon>
        <taxon>Pseudomonadota</taxon>
        <taxon>Gammaproteobacteria</taxon>
        <taxon>Alteromonadales</taxon>
        <taxon>Ferrimonadaceae</taxon>
        <taxon>Ferrimonas</taxon>
    </lineage>
</organism>
<reference evidence="5 6" key="1">
    <citation type="submission" date="2016-11" db="EMBL/GenBank/DDBJ databases">
        <authorList>
            <person name="Jaros S."/>
            <person name="Januszkiewicz K."/>
            <person name="Wedrychowicz H."/>
        </authorList>
    </citation>
    <scope>NUCLEOTIDE SEQUENCE [LARGE SCALE GENOMIC DNA]</scope>
    <source>
        <strain evidence="5 6">DSM 16917</strain>
    </source>
</reference>
<gene>
    <name evidence="5" type="ORF">SAMN02745129_0165</name>
</gene>
<name>A0A1M5ZEH9_9GAMM</name>
<evidence type="ECO:0000256" key="2">
    <source>
        <dbReference type="ARBA" id="ARBA00023136"/>
    </source>
</evidence>
<dbReference type="AlphaFoldDB" id="A0A1M5ZEH9"/>
<feature type="signal peptide" evidence="3">
    <location>
        <begin position="1"/>
        <end position="20"/>
    </location>
</feature>
<dbReference type="PROSITE" id="PS51257">
    <property type="entry name" value="PROKAR_LIPOPROTEIN"/>
    <property type="match status" value="1"/>
</dbReference>
<feature type="chain" id="PRO_5009915437" evidence="3">
    <location>
        <begin position="21"/>
        <end position="416"/>
    </location>
</feature>
<feature type="domain" description="Bacterial surface antigen (D15)" evidence="4">
    <location>
        <begin position="207"/>
        <end position="401"/>
    </location>
</feature>
<dbReference type="Proteomes" id="UP000184268">
    <property type="component" value="Unassembled WGS sequence"/>
</dbReference>
<evidence type="ECO:0000313" key="5">
    <source>
        <dbReference type="EMBL" id="SHI22640.1"/>
    </source>
</evidence>
<accession>A0A1M5ZEH9</accession>
<proteinExistence type="predicted"/>
<keyword evidence="3" id="KW-0732">Signal</keyword>
<dbReference type="Pfam" id="PF01103">
    <property type="entry name" value="Omp85"/>
    <property type="match status" value="1"/>
</dbReference>
<keyword evidence="6" id="KW-1185">Reference proteome</keyword>
<evidence type="ECO:0000259" key="4">
    <source>
        <dbReference type="Pfam" id="PF01103"/>
    </source>
</evidence>
<dbReference type="InterPro" id="IPR000184">
    <property type="entry name" value="Bac_surfAg_D15"/>
</dbReference>
<dbReference type="RefSeq" id="WP_067662516.1">
    <property type="nucleotide sequence ID" value="NZ_FQXG01000011.1"/>
</dbReference>
<sequence length="416" mass="46601">MRRFIHSVLLMALSCGTALAQEDLEVAEPQAGRTRNAAVPIAFSTSSMGLSVGAAASLQGIGQPQAQVVAIGAYSENQSYVTYLAGYNYQLVSGSRFFFDIEGFVGRFKESTLHLDGDMPFSPPAGSHDSAFEDAVVGLQNQWDVRGTVRYLLPLGAGREPTPRRPELREGLPVPKAERQQQRQGAYTALELSPFYEKRYVGPLDRTELSQGLTLTLEHDARNFLPSPTDGYRFSLEVDRDWGSEDRVAYTRWQAQYRHYFDLGQSDWSKQQSVALTAYLSDVPTWEGGSEGDLAAPPWFAQSTLGGWYRLRGYSSARYHDRSAIYYGAEYRTVPTWQPQGGIPFINRYRFPWYEVALFGGVGRVNHEFDLPELHRDLQWSAGVGLRLWVENVLVRLDLAFAQDDSGLVVAVNQPF</sequence>
<dbReference type="OrthoDB" id="6189026at2"/>
<protein>
    <submittedName>
        <fullName evidence="5">Surface antigen</fullName>
    </submittedName>
</protein>
<dbReference type="STRING" id="299255.SAMN02745129_0165"/>
<evidence type="ECO:0000313" key="6">
    <source>
        <dbReference type="Proteomes" id="UP000184268"/>
    </source>
</evidence>
<comment type="subcellular location">
    <subcellularLocation>
        <location evidence="1">Membrane</location>
    </subcellularLocation>
</comment>
<dbReference type="EMBL" id="FQXG01000011">
    <property type="protein sequence ID" value="SHI22640.1"/>
    <property type="molecule type" value="Genomic_DNA"/>
</dbReference>
<evidence type="ECO:0000256" key="1">
    <source>
        <dbReference type="ARBA" id="ARBA00004370"/>
    </source>
</evidence>
<keyword evidence="2" id="KW-0472">Membrane</keyword>